<dbReference type="InterPro" id="IPR050936">
    <property type="entry name" value="AP-1-like"/>
</dbReference>
<evidence type="ECO:0000256" key="2">
    <source>
        <dbReference type="ARBA" id="ARBA00023242"/>
    </source>
</evidence>
<proteinExistence type="predicted"/>
<reference evidence="5 6" key="1">
    <citation type="submission" date="2024-07" db="EMBL/GenBank/DDBJ databases">
        <title>Section-level genome sequencing and comparative genomics of Aspergillus sections Usti and Cavernicolus.</title>
        <authorList>
            <consortium name="Lawrence Berkeley National Laboratory"/>
            <person name="Nybo J.L."/>
            <person name="Vesth T.C."/>
            <person name="Theobald S."/>
            <person name="Frisvad J.C."/>
            <person name="Larsen T.O."/>
            <person name="Kjaerboelling I."/>
            <person name="Rothschild-Mancinelli K."/>
            <person name="Lyhne E.K."/>
            <person name="Kogle M.E."/>
            <person name="Barry K."/>
            <person name="Clum A."/>
            <person name="Na H."/>
            <person name="Ledsgaard L."/>
            <person name="Lin J."/>
            <person name="Lipzen A."/>
            <person name="Kuo A."/>
            <person name="Riley R."/>
            <person name="Mondo S."/>
            <person name="Labutti K."/>
            <person name="Haridas S."/>
            <person name="Pangalinan J."/>
            <person name="Salamov A.A."/>
            <person name="Simmons B.A."/>
            <person name="Magnuson J.K."/>
            <person name="Chen J."/>
            <person name="Drula E."/>
            <person name="Henrissat B."/>
            <person name="Wiebenga A."/>
            <person name="Lubbers R.J."/>
            <person name="Gomes A.C."/>
            <person name="Makela M.R."/>
            <person name="Stajich J."/>
            <person name="Grigoriev I.V."/>
            <person name="Mortensen U.H."/>
            <person name="De Vries R.P."/>
            <person name="Baker S.E."/>
            <person name="Andersen M.R."/>
        </authorList>
    </citation>
    <scope>NUCLEOTIDE SEQUENCE [LARGE SCALE GENOMIC DNA]</scope>
    <source>
        <strain evidence="5 6">CBS 209.92</strain>
    </source>
</reference>
<dbReference type="PANTHER" id="PTHR40621">
    <property type="entry name" value="TRANSCRIPTION FACTOR KAPC-RELATED"/>
    <property type="match status" value="1"/>
</dbReference>
<evidence type="ECO:0000313" key="5">
    <source>
        <dbReference type="EMBL" id="KAL2784501.1"/>
    </source>
</evidence>
<dbReference type="CDD" id="cd14688">
    <property type="entry name" value="bZIP_YAP"/>
    <property type="match status" value="1"/>
</dbReference>
<comment type="caution">
    <text evidence="5">The sequence shown here is derived from an EMBL/GenBank/DDBJ whole genome shotgun (WGS) entry which is preliminary data.</text>
</comment>
<comment type="subcellular location">
    <subcellularLocation>
        <location evidence="1">Nucleus</location>
    </subcellularLocation>
</comment>
<dbReference type="SUPFAM" id="SSF57959">
    <property type="entry name" value="Leucine zipper domain"/>
    <property type="match status" value="1"/>
</dbReference>
<evidence type="ECO:0000259" key="4">
    <source>
        <dbReference type="SMART" id="SM00338"/>
    </source>
</evidence>
<accession>A0ABR4FMM7</accession>
<dbReference type="Proteomes" id="UP001610563">
    <property type="component" value="Unassembled WGS sequence"/>
</dbReference>
<evidence type="ECO:0000256" key="1">
    <source>
        <dbReference type="ARBA" id="ARBA00004123"/>
    </source>
</evidence>
<dbReference type="Pfam" id="PF00170">
    <property type="entry name" value="bZIP_1"/>
    <property type="match status" value="1"/>
</dbReference>
<evidence type="ECO:0000256" key="3">
    <source>
        <dbReference type="SAM" id="MobiDB-lite"/>
    </source>
</evidence>
<dbReference type="PANTHER" id="PTHR40621:SF6">
    <property type="entry name" value="AP-1-LIKE TRANSCRIPTION FACTOR YAP1-RELATED"/>
    <property type="match status" value="1"/>
</dbReference>
<feature type="compositionally biased region" description="Low complexity" evidence="3">
    <location>
        <begin position="129"/>
        <end position="141"/>
    </location>
</feature>
<evidence type="ECO:0000313" key="6">
    <source>
        <dbReference type="Proteomes" id="UP001610563"/>
    </source>
</evidence>
<organism evidence="5 6">
    <name type="scientific">Aspergillus keveii</name>
    <dbReference type="NCBI Taxonomy" id="714993"/>
    <lineage>
        <taxon>Eukaryota</taxon>
        <taxon>Fungi</taxon>
        <taxon>Dikarya</taxon>
        <taxon>Ascomycota</taxon>
        <taxon>Pezizomycotina</taxon>
        <taxon>Eurotiomycetes</taxon>
        <taxon>Eurotiomycetidae</taxon>
        <taxon>Eurotiales</taxon>
        <taxon>Aspergillaceae</taxon>
        <taxon>Aspergillus</taxon>
        <taxon>Aspergillus subgen. Nidulantes</taxon>
    </lineage>
</organism>
<gene>
    <name evidence="5" type="ORF">BJX66DRAFT_316543</name>
</gene>
<feature type="region of interest" description="Disordered" evidence="3">
    <location>
        <begin position="1"/>
        <end position="33"/>
    </location>
</feature>
<feature type="domain" description="BZIP" evidence="4">
    <location>
        <begin position="14"/>
        <end position="84"/>
    </location>
</feature>
<dbReference type="InterPro" id="IPR004827">
    <property type="entry name" value="bZIP"/>
</dbReference>
<keyword evidence="6" id="KW-1185">Reference proteome</keyword>
<protein>
    <recommendedName>
        <fullName evidence="4">BZIP domain-containing protein</fullName>
    </recommendedName>
</protein>
<keyword evidence="2" id="KW-0539">Nucleus</keyword>
<dbReference type="InterPro" id="IPR046347">
    <property type="entry name" value="bZIP_sf"/>
</dbReference>
<feature type="region of interest" description="Disordered" evidence="3">
    <location>
        <begin position="124"/>
        <end position="156"/>
    </location>
</feature>
<name>A0ABR4FMM7_9EURO</name>
<dbReference type="EMBL" id="JBFTWV010000177">
    <property type="protein sequence ID" value="KAL2784501.1"/>
    <property type="molecule type" value="Genomic_DNA"/>
</dbReference>
<dbReference type="Gene3D" id="1.20.5.170">
    <property type="match status" value="1"/>
</dbReference>
<dbReference type="SMART" id="SM00338">
    <property type="entry name" value="BRLZ"/>
    <property type="match status" value="1"/>
</dbReference>
<sequence length="297" mass="32677">MNKLKGFTNRWSLKDDDSEGSVSQNVRRKEQLRRAQQNYRQRKEGYIKSLETEVVNLRTTRADLQGETRRLSAEINWLRHIIDANHITLPPVPPEILALGSRHSSPSTSPTAIVGVDRDHLNNRRLIVGGPPSSMSGTSPSLQESGPERTPSPFKNPGDVVVAMNFILCLEGPCLDHVRSALKSPGAAHTGHGHALTLTASVFRLYPDAGHSHEEDQQLSVSRKTLDRLLELSAQLPTGDELTPIEVWACLCQNAAVAGAQPERIMAVAERLLDHIKCYGYGAVIPHAVVMEALRAF</sequence>